<dbReference type="OrthoDB" id="9814627at2"/>
<organism evidence="1 2">
    <name type="scientific">Empedobacter tilapiae</name>
    <dbReference type="NCBI Taxonomy" id="2491114"/>
    <lineage>
        <taxon>Bacteria</taxon>
        <taxon>Pseudomonadati</taxon>
        <taxon>Bacteroidota</taxon>
        <taxon>Flavobacteriia</taxon>
        <taxon>Flavobacteriales</taxon>
        <taxon>Weeksellaceae</taxon>
        <taxon>Empedobacter</taxon>
    </lineage>
</organism>
<evidence type="ECO:0008006" key="3">
    <source>
        <dbReference type="Google" id="ProtNLM"/>
    </source>
</evidence>
<proteinExistence type="predicted"/>
<evidence type="ECO:0000313" key="2">
    <source>
        <dbReference type="Proteomes" id="UP000297998"/>
    </source>
</evidence>
<reference evidence="1 2" key="1">
    <citation type="submission" date="2019-03" db="EMBL/GenBank/DDBJ databases">
        <title>Empedobacter tilapiae sp. nov., isolated from an intestine of Nile tilapia Oreochromis niloticus.</title>
        <authorList>
            <person name="Kim Y.-O."/>
            <person name="Yoon J.-H."/>
        </authorList>
    </citation>
    <scope>NUCLEOTIDE SEQUENCE [LARGE SCALE GENOMIC DNA]</scope>
    <source>
        <strain evidence="1 2">MRS2</strain>
    </source>
</reference>
<dbReference type="EMBL" id="SRPE01000001">
    <property type="protein sequence ID" value="TGN30237.1"/>
    <property type="molecule type" value="Genomic_DNA"/>
</dbReference>
<dbReference type="RefSeq" id="WP_135834097.1">
    <property type="nucleotide sequence ID" value="NZ_SRPE01000001.1"/>
</dbReference>
<protein>
    <recommendedName>
        <fullName evidence="3">RHS repeat protein</fullName>
    </recommendedName>
</protein>
<keyword evidence="2" id="KW-1185">Reference proteome</keyword>
<dbReference type="Proteomes" id="UP000297998">
    <property type="component" value="Unassembled WGS sequence"/>
</dbReference>
<accession>A0A4Z1BKD5</accession>
<gene>
    <name evidence="1" type="ORF">E4J94_01330</name>
</gene>
<comment type="caution">
    <text evidence="1">The sequence shown here is derived from an EMBL/GenBank/DDBJ whole genome shotgun (WGS) entry which is preliminary data.</text>
</comment>
<dbReference type="Gene3D" id="2.180.10.10">
    <property type="entry name" value="RHS repeat-associated core"/>
    <property type="match status" value="1"/>
</dbReference>
<evidence type="ECO:0000313" key="1">
    <source>
        <dbReference type="EMBL" id="TGN30237.1"/>
    </source>
</evidence>
<dbReference type="AlphaFoldDB" id="A0A4Z1BKD5"/>
<sequence>MKHFYFIYLLFITKILAQDVSLKFPTTPEIQKFSTNIDYPIDLNTGGISYSVPLLSLPLGNNDIKLNLNYSSRGVKVGDISNEFGHDWSLSIPKISREVRGIPDEFTFGYLHPTKGFSVYDMYNKTKNGITFIANPSGVKTLEQEIYFKAYNKEYDLQADKFYFDINGKAGYFMFKEGTKDIILYPFNDLKIIPNLPHSILIIDTDGTEYHFGGQDNSANEIYNNDGFVSSWNLTQIKKNNKTIDFSYLNSLNLYKTFVNEQYLLYKSIHSIQGKNDVIYTVNRVNKPFISKIATTNLTIDFNYSTSNHVTGGRKIDQIAINKGKDTLIYTFEFKNYFAEIFNDPTSKTERIFLNKIKRVTDKIEDFYSFDYINPEGLPSRLSPKIDLWGYFNNQNYNTRIPSYRVGLNKIQKGDRFVNEQYLKYGILEKITLPEKGVVKINTEPNTVDKRMFNTFSLGLYNHYLDIDEPDDKITEELTRIITSPFTGPDIDDNQSYPTFYEETFELIEKSLVDITLVKEFIGPDCISVNTSCPSVHLRGNNKFIILQESDNNKTIELDAGTYLLKVSNLSQFLNDRKNIIVRLSKLIDNPSKINKNANGLRINSIEHYDENKLVLRKEYDYNTSNNISSGELISISPLISFFSDTGFNYENYFSYEDAYIILNSNFQPFLDSNTTNKILYSEVTEKIIDVLQNKVLRTKNTYYKALESYSFKNESDIKLALPSIYNSNFLDIREVYHYVPIWRQGLLKSQEFYKNNNKIKETNFLYHQSLNHDKYKYTLSTSQMYGPMSFMYNKDYSEQQYLSRMITDEYFDNGTSITTETNYNYDSPNHLQLTKQSTKNSKGETLTTEYQYPPDWAGNAIADKLTAHNRISEPLTIVQKLNENTVISAVYNEYKEFNGANGIIEKSGVFQKKGSSQFVEADRKITYNSYDAKGNLLQYTLENGIPVSIIWGYGGQYPVAKIEGSTFANATSKLANYLTKIQSGTLTVAEQSTIRALIPDAMLTSYTYKPLIGVTSITGPNGQTEYYNYDSSNRLQSIVNEKNEVIKTFEYNYKQP</sequence>
<name>A0A4Z1BKD5_9FLAO</name>